<reference evidence="8" key="2">
    <citation type="submission" date="2023-05" db="EMBL/GenBank/DDBJ databases">
        <authorList>
            <person name="Fouks B."/>
        </authorList>
    </citation>
    <scope>NUCLEOTIDE SEQUENCE</scope>
    <source>
        <strain evidence="8">Stay&amp;Tobe</strain>
        <tissue evidence="8">Testes</tissue>
    </source>
</reference>
<name>A0AAD8E4S5_DIPPU</name>
<dbReference type="InterPro" id="IPR016179">
    <property type="entry name" value="Insulin-like"/>
</dbReference>
<keyword evidence="9" id="KW-1185">Reference proteome</keyword>
<dbReference type="EMBL" id="JASPKZ010009619">
    <property type="protein sequence ID" value="KAJ9576597.1"/>
    <property type="molecule type" value="Genomic_DNA"/>
</dbReference>
<dbReference type="SUPFAM" id="SSF56994">
    <property type="entry name" value="Insulin-like"/>
    <property type="match status" value="1"/>
</dbReference>
<evidence type="ECO:0000256" key="5">
    <source>
        <dbReference type="RuleBase" id="RU000406"/>
    </source>
</evidence>
<evidence type="ECO:0000256" key="6">
    <source>
        <dbReference type="SAM" id="SignalP"/>
    </source>
</evidence>
<dbReference type="GO" id="GO:0005615">
    <property type="term" value="C:extracellular space"/>
    <property type="evidence" value="ECO:0007669"/>
    <property type="project" value="TreeGrafter"/>
</dbReference>
<dbReference type="CDD" id="cd00101">
    <property type="entry name" value="IlGF_like"/>
    <property type="match status" value="1"/>
</dbReference>
<evidence type="ECO:0000256" key="3">
    <source>
        <dbReference type="ARBA" id="ARBA00022729"/>
    </source>
</evidence>
<comment type="caution">
    <text evidence="8">The sequence shown here is derived from an EMBL/GenBank/DDBJ whole genome shotgun (WGS) entry which is preliminary data.</text>
</comment>
<dbReference type="PRINTS" id="PR00276">
    <property type="entry name" value="INSULINFAMLY"/>
</dbReference>
<evidence type="ECO:0000259" key="7">
    <source>
        <dbReference type="SMART" id="SM00078"/>
    </source>
</evidence>
<keyword evidence="4" id="KW-1015">Disulfide bond</keyword>
<protein>
    <recommendedName>
        <fullName evidence="7">Insulin-like domain-containing protein</fullName>
    </recommendedName>
</protein>
<dbReference type="InterPro" id="IPR022353">
    <property type="entry name" value="Insulin_CS"/>
</dbReference>
<keyword evidence="5" id="KW-0964">Secreted</keyword>
<keyword evidence="2" id="KW-0165">Cleavage on pair of basic residues</keyword>
<keyword evidence="3 6" id="KW-0732">Signal</keyword>
<reference evidence="8" key="1">
    <citation type="journal article" date="2023" name="IScience">
        <title>Live-bearing cockroach genome reveals convergent evolutionary mechanisms linked to viviparity in insects and beyond.</title>
        <authorList>
            <person name="Fouks B."/>
            <person name="Harrison M.C."/>
            <person name="Mikhailova A.A."/>
            <person name="Marchal E."/>
            <person name="English S."/>
            <person name="Carruthers M."/>
            <person name="Jennings E.C."/>
            <person name="Chiamaka E.L."/>
            <person name="Frigard R.A."/>
            <person name="Pippel M."/>
            <person name="Attardo G.M."/>
            <person name="Benoit J.B."/>
            <person name="Bornberg-Bauer E."/>
            <person name="Tobe S.S."/>
        </authorList>
    </citation>
    <scope>NUCLEOTIDE SEQUENCE</scope>
    <source>
        <strain evidence="8">Stay&amp;Tobe</strain>
    </source>
</reference>
<organism evidence="8 9">
    <name type="scientific">Diploptera punctata</name>
    <name type="common">Pacific beetle cockroach</name>
    <dbReference type="NCBI Taxonomy" id="6984"/>
    <lineage>
        <taxon>Eukaryota</taxon>
        <taxon>Metazoa</taxon>
        <taxon>Ecdysozoa</taxon>
        <taxon>Arthropoda</taxon>
        <taxon>Hexapoda</taxon>
        <taxon>Insecta</taxon>
        <taxon>Pterygota</taxon>
        <taxon>Neoptera</taxon>
        <taxon>Polyneoptera</taxon>
        <taxon>Dictyoptera</taxon>
        <taxon>Blattodea</taxon>
        <taxon>Blaberoidea</taxon>
        <taxon>Blaberidae</taxon>
        <taxon>Diplopterinae</taxon>
        <taxon>Diploptera</taxon>
    </lineage>
</organism>
<dbReference type="GO" id="GO:0043066">
    <property type="term" value="P:negative regulation of apoptotic process"/>
    <property type="evidence" value="ECO:0007669"/>
    <property type="project" value="TreeGrafter"/>
</dbReference>
<gene>
    <name evidence="8" type="ORF">L9F63_025507</name>
</gene>
<dbReference type="PROSITE" id="PS00262">
    <property type="entry name" value="INSULIN"/>
    <property type="match status" value="1"/>
</dbReference>
<comment type="subcellular location">
    <subcellularLocation>
        <location evidence="5">Secreted</location>
    </subcellularLocation>
</comment>
<dbReference type="GO" id="GO:0008284">
    <property type="term" value="P:positive regulation of cell population proliferation"/>
    <property type="evidence" value="ECO:0007669"/>
    <property type="project" value="TreeGrafter"/>
</dbReference>
<evidence type="ECO:0000256" key="4">
    <source>
        <dbReference type="ARBA" id="ARBA00023157"/>
    </source>
</evidence>
<evidence type="ECO:0000313" key="8">
    <source>
        <dbReference type="EMBL" id="KAJ9576597.1"/>
    </source>
</evidence>
<dbReference type="SMART" id="SM00078">
    <property type="entry name" value="IlGF"/>
    <property type="match status" value="1"/>
</dbReference>
<evidence type="ECO:0000256" key="2">
    <source>
        <dbReference type="ARBA" id="ARBA00022685"/>
    </source>
</evidence>
<proteinExistence type="inferred from homology"/>
<dbReference type="Proteomes" id="UP001233999">
    <property type="component" value="Unassembled WGS sequence"/>
</dbReference>
<evidence type="ECO:0000256" key="1">
    <source>
        <dbReference type="ARBA" id="ARBA00009034"/>
    </source>
</evidence>
<feature type="chain" id="PRO_5042103113" description="Insulin-like domain-containing protein" evidence="6">
    <location>
        <begin position="24"/>
        <end position="222"/>
    </location>
</feature>
<dbReference type="PANTHER" id="PTHR46845:SF1">
    <property type="entry name" value="INSULIN-LIKE GROWTH FACTOR I"/>
    <property type="match status" value="1"/>
</dbReference>
<sequence>MRKFVASLTVILFLFLVTMVVQGSPLIRIQLCGTELADKLSEICSPYGYNDPFNHAVRFESPTPDNTSPLRLRVKRGVADECCKTGCTLYTMEQYCSEPLTPDERAKFIQQLQESRMNHIPQDDAAAGAGVPASLEMQRPERKNDLISKVRGQHDKKLRRGNNRCRCRRRRRRGKGDIEELDRRQNQIAPVIGTINPSYLGIPIILPSRIRKEEILHDFKNN</sequence>
<accession>A0AAD8E4S5</accession>
<dbReference type="GO" id="GO:0008283">
    <property type="term" value="P:cell population proliferation"/>
    <property type="evidence" value="ECO:0007669"/>
    <property type="project" value="TreeGrafter"/>
</dbReference>
<feature type="signal peptide" evidence="6">
    <location>
        <begin position="1"/>
        <end position="23"/>
    </location>
</feature>
<dbReference type="PANTHER" id="PTHR46845">
    <property type="entry name" value="INSULIN-LIKE GROWTH FACTOR I"/>
    <property type="match status" value="1"/>
</dbReference>
<feature type="domain" description="Insulin-like" evidence="7">
    <location>
        <begin position="29"/>
        <end position="96"/>
    </location>
</feature>
<dbReference type="Pfam" id="PF00049">
    <property type="entry name" value="Insulin"/>
    <property type="match status" value="1"/>
</dbReference>
<dbReference type="InterPro" id="IPR036438">
    <property type="entry name" value="Insulin-like_sf"/>
</dbReference>
<dbReference type="GO" id="GO:0005159">
    <property type="term" value="F:insulin-like growth factor receptor binding"/>
    <property type="evidence" value="ECO:0007669"/>
    <property type="project" value="TreeGrafter"/>
</dbReference>
<evidence type="ECO:0000313" key="9">
    <source>
        <dbReference type="Proteomes" id="UP001233999"/>
    </source>
</evidence>
<dbReference type="GO" id="GO:0005179">
    <property type="term" value="F:hormone activity"/>
    <property type="evidence" value="ECO:0007669"/>
    <property type="project" value="InterPro"/>
</dbReference>
<dbReference type="GO" id="GO:0051897">
    <property type="term" value="P:positive regulation of phosphatidylinositol 3-kinase/protein kinase B signal transduction"/>
    <property type="evidence" value="ECO:0007669"/>
    <property type="project" value="TreeGrafter"/>
</dbReference>
<dbReference type="Gene3D" id="1.10.100.10">
    <property type="entry name" value="Insulin-like"/>
    <property type="match status" value="1"/>
</dbReference>
<dbReference type="InterPro" id="IPR022352">
    <property type="entry name" value="Ins/IGF/rlx"/>
</dbReference>
<dbReference type="AlphaFoldDB" id="A0AAD8E4S5"/>
<dbReference type="GO" id="GO:0048009">
    <property type="term" value="P:insulin-like growth factor receptor signaling pathway"/>
    <property type="evidence" value="ECO:0007669"/>
    <property type="project" value="TreeGrafter"/>
</dbReference>
<comment type="similarity">
    <text evidence="1 5">Belongs to the insulin family.</text>
</comment>